<keyword evidence="2" id="KW-1185">Reference proteome</keyword>
<proteinExistence type="predicted"/>
<evidence type="ECO:0008006" key="3">
    <source>
        <dbReference type="Google" id="ProtNLM"/>
    </source>
</evidence>
<gene>
    <name evidence="1" type="ORF">ACFSFX_07945</name>
</gene>
<reference evidence="2" key="1">
    <citation type="journal article" date="2019" name="Int. J. Syst. Evol. Microbiol.">
        <title>The Global Catalogue of Microorganisms (GCM) 10K type strain sequencing project: providing services to taxonomists for standard genome sequencing and annotation.</title>
        <authorList>
            <consortium name="The Broad Institute Genomics Platform"/>
            <consortium name="The Broad Institute Genome Sequencing Center for Infectious Disease"/>
            <person name="Wu L."/>
            <person name="Ma J."/>
        </authorList>
    </citation>
    <scope>NUCLEOTIDE SEQUENCE [LARGE SCALE GENOMIC DNA]</scope>
    <source>
        <strain evidence="2">JCM 11496</strain>
    </source>
</reference>
<comment type="caution">
    <text evidence="1">The sequence shown here is derived from an EMBL/GenBank/DDBJ whole genome shotgun (WGS) entry which is preliminary data.</text>
</comment>
<evidence type="ECO:0000313" key="2">
    <source>
        <dbReference type="Proteomes" id="UP001597307"/>
    </source>
</evidence>
<evidence type="ECO:0000313" key="1">
    <source>
        <dbReference type="EMBL" id="MFD1846526.1"/>
    </source>
</evidence>
<sequence>MLRVRPTLITAHPKLLGDLLPVLGMVQQHGTALFDAGGGRIALQPGTAELTLLGFEAGVLEEFARRTAESGTAAEVIRDAAGATTVQVEAPGHNIPVDQGERLLDPTADQALTVVCIWSASDPQGAARMLRNIGARPRDTAEATEFTAKNGGRVAVRTGEHQDIQVGFDYAGDVADLGRRVRRAGFSAELSRTDGNRILTVPVSAHRSFTISERPEG</sequence>
<accession>A0ABW4Q7C0</accession>
<name>A0ABW4Q7C0_9MICC</name>
<dbReference type="Proteomes" id="UP001597307">
    <property type="component" value="Unassembled WGS sequence"/>
</dbReference>
<protein>
    <recommendedName>
        <fullName evidence="3">VOC domain-containing protein</fullName>
    </recommendedName>
</protein>
<dbReference type="RefSeq" id="WP_343878689.1">
    <property type="nucleotide sequence ID" value="NZ_BAAAIJ010000023.1"/>
</dbReference>
<dbReference type="EMBL" id="JBHUGA010000019">
    <property type="protein sequence ID" value="MFD1846526.1"/>
    <property type="molecule type" value="Genomic_DNA"/>
</dbReference>
<organism evidence="1 2">
    <name type="scientific">Arthrobacter flavus</name>
    <dbReference type="NCBI Taxonomy" id="95172"/>
    <lineage>
        <taxon>Bacteria</taxon>
        <taxon>Bacillati</taxon>
        <taxon>Actinomycetota</taxon>
        <taxon>Actinomycetes</taxon>
        <taxon>Micrococcales</taxon>
        <taxon>Micrococcaceae</taxon>
        <taxon>Arthrobacter</taxon>
    </lineage>
</organism>